<dbReference type="Proteomes" id="UP000887576">
    <property type="component" value="Unplaced"/>
</dbReference>
<evidence type="ECO:0000313" key="2">
    <source>
        <dbReference type="WBParaSite" id="JU765_v2.g11637.t1"/>
    </source>
</evidence>
<organism evidence="1 2">
    <name type="scientific">Panagrolaimus sp. JU765</name>
    <dbReference type="NCBI Taxonomy" id="591449"/>
    <lineage>
        <taxon>Eukaryota</taxon>
        <taxon>Metazoa</taxon>
        <taxon>Ecdysozoa</taxon>
        <taxon>Nematoda</taxon>
        <taxon>Chromadorea</taxon>
        <taxon>Rhabditida</taxon>
        <taxon>Tylenchina</taxon>
        <taxon>Panagrolaimomorpha</taxon>
        <taxon>Panagrolaimoidea</taxon>
        <taxon>Panagrolaimidae</taxon>
        <taxon>Panagrolaimus</taxon>
    </lineage>
</organism>
<name>A0AC34PZU6_9BILA</name>
<sequence length="194" mass="21913">MKKSGIFYFFCLFFVLVKSDVNLTENAVTKIKVPTDELILHVEDNNIESSDVEGLTIFCFAAKDVTTKDDFCGENQCSIRIKYYLLDGEKNVYVQYSNKRDSTSSTDSVDIKVDKTTIKGITNLQTAQCSWDDHGEKYLLVKVTNVSDRVVFLKNAELSNDTSTNGNSKITFTLSTVQWYIFGIIIGITVLFDM</sequence>
<accession>A0AC34PZU6</accession>
<evidence type="ECO:0000313" key="1">
    <source>
        <dbReference type="Proteomes" id="UP000887576"/>
    </source>
</evidence>
<reference evidence="2" key="1">
    <citation type="submission" date="2022-11" db="UniProtKB">
        <authorList>
            <consortium name="WormBaseParasite"/>
        </authorList>
    </citation>
    <scope>IDENTIFICATION</scope>
</reference>
<dbReference type="WBParaSite" id="JU765_v2.g11637.t1">
    <property type="protein sequence ID" value="JU765_v2.g11637.t1"/>
    <property type="gene ID" value="JU765_v2.g11637"/>
</dbReference>
<proteinExistence type="predicted"/>
<protein>
    <submittedName>
        <fullName evidence="2">Transmembrane protein</fullName>
    </submittedName>
</protein>